<feature type="compositionally biased region" description="Polar residues" evidence="3">
    <location>
        <begin position="274"/>
        <end position="283"/>
    </location>
</feature>
<protein>
    <recommendedName>
        <fullName evidence="6">NAD(P)-binding protein</fullName>
    </recommendedName>
</protein>
<organism evidence="4 5">
    <name type="scientific">Teratosphaeria nubilosa</name>
    <dbReference type="NCBI Taxonomy" id="161662"/>
    <lineage>
        <taxon>Eukaryota</taxon>
        <taxon>Fungi</taxon>
        <taxon>Dikarya</taxon>
        <taxon>Ascomycota</taxon>
        <taxon>Pezizomycotina</taxon>
        <taxon>Dothideomycetes</taxon>
        <taxon>Dothideomycetidae</taxon>
        <taxon>Mycosphaerellales</taxon>
        <taxon>Teratosphaeriaceae</taxon>
        <taxon>Teratosphaeria</taxon>
    </lineage>
</organism>
<evidence type="ECO:0000313" key="5">
    <source>
        <dbReference type="Proteomes" id="UP000799436"/>
    </source>
</evidence>
<name>A0A6G1L841_9PEZI</name>
<dbReference type="EMBL" id="ML995837">
    <property type="protein sequence ID" value="KAF2769101.1"/>
    <property type="molecule type" value="Genomic_DNA"/>
</dbReference>
<evidence type="ECO:0000313" key="4">
    <source>
        <dbReference type="EMBL" id="KAF2769101.1"/>
    </source>
</evidence>
<feature type="compositionally biased region" description="Basic residues" evidence="3">
    <location>
        <begin position="262"/>
        <end position="272"/>
    </location>
</feature>
<dbReference type="Gene3D" id="3.40.50.720">
    <property type="entry name" value="NAD(P)-binding Rossmann-like Domain"/>
    <property type="match status" value="1"/>
</dbReference>
<dbReference type="PANTHER" id="PTHR43115">
    <property type="entry name" value="DEHYDROGENASE/REDUCTASE SDR FAMILY MEMBER 11"/>
    <property type="match status" value="1"/>
</dbReference>
<sequence length="283" mass="30432">MPLRCHSLARVSTCTACVSLAARLHVDTDKRYRWARKSRNQGNASHVAGQPKQRVSGLEATAAEVRKINSDTQVEIVPCHITKSDSVAALAETIQTKFGRLDVAVVNSGYCGHIALKVTDANPEKFQNATNVNYVGTFPFPKYIPLLPNTKDGAKALVAINSMGSLIVRGPVAGSQDCVSKMAQLKLHGFSIGCPHSRASHVHLSASTGAVDISHSHKNQPNCISVADGIAVDSVRQHANKDSHDCASCLIQNPTSPSSINSRRRAHQRLKSNRPCSNCKLQS</sequence>
<dbReference type="Pfam" id="PF13561">
    <property type="entry name" value="adh_short_C2"/>
    <property type="match status" value="1"/>
</dbReference>
<dbReference type="Proteomes" id="UP000799436">
    <property type="component" value="Unassembled WGS sequence"/>
</dbReference>
<reference evidence="4" key="1">
    <citation type="journal article" date="2020" name="Stud. Mycol.">
        <title>101 Dothideomycetes genomes: a test case for predicting lifestyles and emergence of pathogens.</title>
        <authorList>
            <person name="Haridas S."/>
            <person name="Albert R."/>
            <person name="Binder M."/>
            <person name="Bloem J."/>
            <person name="Labutti K."/>
            <person name="Salamov A."/>
            <person name="Andreopoulos B."/>
            <person name="Baker S."/>
            <person name="Barry K."/>
            <person name="Bills G."/>
            <person name="Bluhm B."/>
            <person name="Cannon C."/>
            <person name="Castanera R."/>
            <person name="Culley D."/>
            <person name="Daum C."/>
            <person name="Ezra D."/>
            <person name="Gonzalez J."/>
            <person name="Henrissat B."/>
            <person name="Kuo A."/>
            <person name="Liang C."/>
            <person name="Lipzen A."/>
            <person name="Lutzoni F."/>
            <person name="Magnuson J."/>
            <person name="Mondo S."/>
            <person name="Nolan M."/>
            <person name="Ohm R."/>
            <person name="Pangilinan J."/>
            <person name="Park H.-J."/>
            <person name="Ramirez L."/>
            <person name="Alfaro M."/>
            <person name="Sun H."/>
            <person name="Tritt A."/>
            <person name="Yoshinaga Y."/>
            <person name="Zwiers L.-H."/>
            <person name="Turgeon B."/>
            <person name="Goodwin S."/>
            <person name="Spatafora J."/>
            <person name="Crous P."/>
            <person name="Grigoriev I."/>
        </authorList>
    </citation>
    <scope>NUCLEOTIDE SEQUENCE</scope>
    <source>
        <strain evidence="4">CBS 116005</strain>
    </source>
</reference>
<evidence type="ECO:0000256" key="2">
    <source>
        <dbReference type="ARBA" id="ARBA00023002"/>
    </source>
</evidence>
<feature type="region of interest" description="Disordered" evidence="3">
    <location>
        <begin position="257"/>
        <end position="283"/>
    </location>
</feature>
<keyword evidence="5" id="KW-1185">Reference proteome</keyword>
<dbReference type="InterPro" id="IPR036291">
    <property type="entry name" value="NAD(P)-bd_dom_sf"/>
</dbReference>
<evidence type="ECO:0000256" key="3">
    <source>
        <dbReference type="SAM" id="MobiDB-lite"/>
    </source>
</evidence>
<dbReference type="OrthoDB" id="1933717at2759"/>
<evidence type="ECO:0000256" key="1">
    <source>
        <dbReference type="ARBA" id="ARBA00006484"/>
    </source>
</evidence>
<keyword evidence="2" id="KW-0560">Oxidoreductase</keyword>
<feature type="region of interest" description="Disordered" evidence="3">
    <location>
        <begin position="37"/>
        <end position="56"/>
    </location>
</feature>
<evidence type="ECO:0008006" key="6">
    <source>
        <dbReference type="Google" id="ProtNLM"/>
    </source>
</evidence>
<gene>
    <name evidence="4" type="ORF">EJ03DRAFT_327691</name>
</gene>
<proteinExistence type="inferred from homology"/>
<dbReference type="GO" id="GO:0016491">
    <property type="term" value="F:oxidoreductase activity"/>
    <property type="evidence" value="ECO:0007669"/>
    <property type="project" value="UniProtKB-KW"/>
</dbReference>
<dbReference type="AlphaFoldDB" id="A0A6G1L841"/>
<dbReference type="PANTHER" id="PTHR43115:SF4">
    <property type="entry name" value="DEHYDROGENASE_REDUCTASE SDR FAMILY MEMBER 11"/>
    <property type="match status" value="1"/>
</dbReference>
<dbReference type="InterPro" id="IPR002347">
    <property type="entry name" value="SDR_fam"/>
</dbReference>
<comment type="similarity">
    <text evidence="1">Belongs to the short-chain dehydrogenases/reductases (SDR) family.</text>
</comment>
<accession>A0A6G1L841</accession>
<dbReference type="SUPFAM" id="SSF51735">
    <property type="entry name" value="NAD(P)-binding Rossmann-fold domains"/>
    <property type="match status" value="1"/>
</dbReference>